<reference evidence="2 3" key="1">
    <citation type="submission" date="2017-08" db="EMBL/GenBank/DDBJ databases">
        <title>Aliifodinibius alkalisoli sp. nov., isolated from saline alkaline soil.</title>
        <authorList>
            <person name="Liu D."/>
            <person name="Zhang G."/>
        </authorList>
    </citation>
    <scope>NUCLEOTIDE SEQUENCE [LARGE SCALE GENOMIC DNA]</scope>
    <source>
        <strain evidence="2 3">WN023</strain>
    </source>
</reference>
<keyword evidence="1" id="KW-0732">Signal</keyword>
<keyword evidence="3" id="KW-1185">Reference proteome</keyword>
<organism evidence="2 3">
    <name type="scientific">Fodinibius salipaludis</name>
    <dbReference type="NCBI Taxonomy" id="2032627"/>
    <lineage>
        <taxon>Bacteria</taxon>
        <taxon>Pseudomonadati</taxon>
        <taxon>Balneolota</taxon>
        <taxon>Balneolia</taxon>
        <taxon>Balneolales</taxon>
        <taxon>Balneolaceae</taxon>
        <taxon>Fodinibius</taxon>
    </lineage>
</organism>
<feature type="chain" id="PRO_5012132479" evidence="1">
    <location>
        <begin position="28"/>
        <end position="104"/>
    </location>
</feature>
<feature type="signal peptide" evidence="1">
    <location>
        <begin position="1"/>
        <end position="27"/>
    </location>
</feature>
<evidence type="ECO:0000256" key="1">
    <source>
        <dbReference type="SAM" id="SignalP"/>
    </source>
</evidence>
<sequence>MKSLIKSSFFLILLMAVFNIGLTNAYAKDAQASKVTNIEKMDTTTLKCSMQSMPTVSVPSQTSSILSINLMLDECEPKTVKLSNNTVVVVSSDCNITIIQTGKE</sequence>
<protein>
    <submittedName>
        <fullName evidence="2">Uncharacterized protein</fullName>
    </submittedName>
</protein>
<dbReference type="Proteomes" id="UP000218831">
    <property type="component" value="Unassembled WGS sequence"/>
</dbReference>
<accession>A0A2A2G794</accession>
<comment type="caution">
    <text evidence="2">The sequence shown here is derived from an EMBL/GenBank/DDBJ whole genome shotgun (WGS) entry which is preliminary data.</text>
</comment>
<dbReference type="AlphaFoldDB" id="A0A2A2G794"/>
<name>A0A2A2G794_9BACT</name>
<evidence type="ECO:0000313" key="2">
    <source>
        <dbReference type="EMBL" id="PAU93010.1"/>
    </source>
</evidence>
<gene>
    <name evidence="2" type="ORF">CK503_13890</name>
</gene>
<evidence type="ECO:0000313" key="3">
    <source>
        <dbReference type="Proteomes" id="UP000218831"/>
    </source>
</evidence>
<proteinExistence type="predicted"/>
<dbReference type="EMBL" id="NSKE01000011">
    <property type="protein sequence ID" value="PAU93010.1"/>
    <property type="molecule type" value="Genomic_DNA"/>
</dbReference>
<dbReference type="RefSeq" id="WP_095607430.1">
    <property type="nucleotide sequence ID" value="NZ_NSKE01000011.1"/>
</dbReference>